<proteinExistence type="predicted"/>
<evidence type="ECO:0000256" key="1">
    <source>
        <dbReference type="SAM" id="SignalP"/>
    </source>
</evidence>
<name>A0A917L8V8_9ACTN</name>
<evidence type="ECO:0000313" key="2">
    <source>
        <dbReference type="EMBL" id="GGJ49972.1"/>
    </source>
</evidence>
<gene>
    <name evidence="2" type="ORF">GCM10012282_53550</name>
</gene>
<feature type="signal peptide" evidence="1">
    <location>
        <begin position="1"/>
        <end position="28"/>
    </location>
</feature>
<dbReference type="Pfam" id="PF12028">
    <property type="entry name" value="DUF3515"/>
    <property type="match status" value="1"/>
</dbReference>
<keyword evidence="1" id="KW-0732">Signal</keyword>
<evidence type="ECO:0008006" key="4">
    <source>
        <dbReference type="Google" id="ProtNLM"/>
    </source>
</evidence>
<comment type="caution">
    <text evidence="2">The sequence shown here is derived from an EMBL/GenBank/DDBJ whole genome shotgun (WGS) entry which is preliminary data.</text>
</comment>
<organism evidence="2 3">
    <name type="scientific">Streptomyces lacrimifluminis</name>
    <dbReference type="NCBI Taxonomy" id="1500077"/>
    <lineage>
        <taxon>Bacteria</taxon>
        <taxon>Bacillati</taxon>
        <taxon>Actinomycetota</taxon>
        <taxon>Actinomycetes</taxon>
        <taxon>Kitasatosporales</taxon>
        <taxon>Streptomycetaceae</taxon>
        <taxon>Streptomyces</taxon>
    </lineage>
</organism>
<protein>
    <recommendedName>
        <fullName evidence="4">Lipoprotein</fullName>
    </recommendedName>
</protein>
<accession>A0A917L8V8</accession>
<dbReference type="EMBL" id="BMMU01000019">
    <property type="protein sequence ID" value="GGJ49972.1"/>
    <property type="molecule type" value="Genomic_DNA"/>
</dbReference>
<evidence type="ECO:0000313" key="3">
    <source>
        <dbReference type="Proteomes" id="UP000625682"/>
    </source>
</evidence>
<dbReference type="Proteomes" id="UP000625682">
    <property type="component" value="Unassembled WGS sequence"/>
</dbReference>
<dbReference type="InterPro" id="IPR021903">
    <property type="entry name" value="DUF3515"/>
</dbReference>
<feature type="chain" id="PRO_5036721044" description="Lipoprotein" evidence="1">
    <location>
        <begin position="29"/>
        <end position="169"/>
    </location>
</feature>
<reference evidence="2" key="2">
    <citation type="submission" date="2020-09" db="EMBL/GenBank/DDBJ databases">
        <authorList>
            <person name="Sun Q."/>
            <person name="Zhou Y."/>
        </authorList>
    </citation>
    <scope>NUCLEOTIDE SEQUENCE</scope>
    <source>
        <strain evidence="2">CGMCC 4.7272</strain>
    </source>
</reference>
<sequence length="169" mass="17492">MPVNFFRHRPLALPALALLIVVTGCSSADDSAAVTVPEPDGKATTLCRNLDKALPAKVDGLSRDDPEPRSALTAGWGSSPAIILRCGVVRPPKMTDPKVATGSDPDAVGGEVNGVGWLMEKRDDGSSRFTTSSRLAYVEVTVPSGRDTSGALVDLAAAIKNAVPEGIAN</sequence>
<reference evidence="2" key="1">
    <citation type="journal article" date="2014" name="Int. J. Syst. Evol. Microbiol.">
        <title>Complete genome sequence of Corynebacterium casei LMG S-19264T (=DSM 44701T), isolated from a smear-ripened cheese.</title>
        <authorList>
            <consortium name="US DOE Joint Genome Institute (JGI-PGF)"/>
            <person name="Walter F."/>
            <person name="Albersmeier A."/>
            <person name="Kalinowski J."/>
            <person name="Ruckert C."/>
        </authorList>
    </citation>
    <scope>NUCLEOTIDE SEQUENCE</scope>
    <source>
        <strain evidence="2">CGMCC 4.7272</strain>
    </source>
</reference>
<keyword evidence="3" id="KW-1185">Reference proteome</keyword>
<dbReference type="PROSITE" id="PS51257">
    <property type="entry name" value="PROKAR_LIPOPROTEIN"/>
    <property type="match status" value="1"/>
</dbReference>
<dbReference type="AlphaFoldDB" id="A0A917L8V8"/>